<keyword evidence="7 10" id="KW-1133">Transmembrane helix</keyword>
<dbReference type="RefSeq" id="WP_005223674.1">
    <property type="nucleotide sequence ID" value="NZ_JAKEDQ010000007.1"/>
</dbReference>
<evidence type="ECO:0000256" key="3">
    <source>
        <dbReference type="ARBA" id="ARBA00022475"/>
    </source>
</evidence>
<keyword evidence="8 10" id="KW-0472">Membrane</keyword>
<feature type="transmembrane region" description="Helical" evidence="10">
    <location>
        <begin position="21"/>
        <end position="40"/>
    </location>
</feature>
<evidence type="ECO:0000256" key="4">
    <source>
        <dbReference type="ARBA" id="ARBA00022519"/>
    </source>
</evidence>
<dbReference type="PANTHER" id="PTHR30558">
    <property type="entry name" value="EXBD MEMBRANE COMPONENT OF PMF-DRIVEN MACROMOLECULE IMPORT SYSTEM"/>
    <property type="match status" value="1"/>
</dbReference>
<dbReference type="InterPro" id="IPR014168">
    <property type="entry name" value="Tol-Pal_TolR"/>
</dbReference>
<dbReference type="Pfam" id="PF02472">
    <property type="entry name" value="ExbD"/>
    <property type="match status" value="1"/>
</dbReference>
<proteinExistence type="inferred from homology"/>
<evidence type="ECO:0000313" key="11">
    <source>
        <dbReference type="EMBL" id="TCW35539.1"/>
    </source>
</evidence>
<dbReference type="NCBIfam" id="TIGR02801">
    <property type="entry name" value="tolR"/>
    <property type="match status" value="1"/>
</dbReference>
<name>A0A4R4AAD6_MARGR</name>
<keyword evidence="4 10" id="KW-0997">Cell inner membrane</keyword>
<keyword evidence="5 10" id="KW-0132">Cell division</keyword>
<dbReference type="PANTHER" id="PTHR30558:SF7">
    <property type="entry name" value="TOL-PAL SYSTEM PROTEIN TOLR"/>
    <property type="match status" value="1"/>
</dbReference>
<protein>
    <recommendedName>
        <fullName evidence="10">Tol-Pal system protein TolR</fullName>
    </recommendedName>
</protein>
<comment type="function">
    <text evidence="10">Part of the Tol-Pal system, which plays a role in outer membrane invagination during cell division and is important for maintaining outer membrane integrity.</text>
</comment>
<comment type="subunit">
    <text evidence="10">The Tol-Pal system is composed of five core proteins: the inner membrane proteins TolA, TolQ and TolR, the periplasmic protein TolB and the outer membrane protein Pal. They form a network linking the inner and outer membranes and the peptidoglycan layer.</text>
</comment>
<dbReference type="GO" id="GO:0051301">
    <property type="term" value="P:cell division"/>
    <property type="evidence" value="ECO:0007669"/>
    <property type="project" value="UniProtKB-UniRule"/>
</dbReference>
<evidence type="ECO:0000256" key="6">
    <source>
        <dbReference type="ARBA" id="ARBA00022692"/>
    </source>
</evidence>
<evidence type="ECO:0000256" key="7">
    <source>
        <dbReference type="ARBA" id="ARBA00022989"/>
    </source>
</evidence>
<dbReference type="AlphaFoldDB" id="A0A4R4AAD6"/>
<comment type="subcellular location">
    <subcellularLocation>
        <location evidence="10">Cell inner membrane</location>
        <topology evidence="10">Single-pass membrane protein</topology>
    </subcellularLocation>
    <subcellularLocation>
        <location evidence="1">Cell membrane</location>
        <topology evidence="1">Single-pass membrane protein</topology>
    </subcellularLocation>
</comment>
<organism evidence="11 12">
    <name type="scientific">Marichromatium gracile</name>
    <name type="common">Chromatium gracile</name>
    <dbReference type="NCBI Taxonomy" id="1048"/>
    <lineage>
        <taxon>Bacteria</taxon>
        <taxon>Pseudomonadati</taxon>
        <taxon>Pseudomonadota</taxon>
        <taxon>Gammaproteobacteria</taxon>
        <taxon>Chromatiales</taxon>
        <taxon>Chromatiaceae</taxon>
        <taxon>Marichromatium</taxon>
    </lineage>
</organism>
<evidence type="ECO:0000256" key="1">
    <source>
        <dbReference type="ARBA" id="ARBA00004162"/>
    </source>
</evidence>
<dbReference type="Proteomes" id="UP000295247">
    <property type="component" value="Unassembled WGS sequence"/>
</dbReference>
<reference evidence="11 12" key="1">
    <citation type="submission" date="2019-03" db="EMBL/GenBank/DDBJ databases">
        <title>Genomic Encyclopedia of Type Strains, Phase IV (KMG-IV): sequencing the most valuable type-strain genomes for metagenomic binning, comparative biology and taxonomic classification.</title>
        <authorList>
            <person name="Goeker M."/>
        </authorList>
    </citation>
    <scope>NUCLEOTIDE SEQUENCE [LARGE SCALE GENOMIC DNA]</scope>
    <source>
        <strain evidence="11 12">DSM 203</strain>
    </source>
</reference>
<keyword evidence="6 10" id="KW-0812">Transmembrane</keyword>
<dbReference type="GO" id="GO:0005886">
    <property type="term" value="C:plasma membrane"/>
    <property type="evidence" value="ECO:0007669"/>
    <property type="project" value="UniProtKB-SubCell"/>
</dbReference>
<dbReference type="HAMAP" id="MF_02203">
    <property type="entry name" value="TolR"/>
    <property type="match status" value="1"/>
</dbReference>
<evidence type="ECO:0000256" key="8">
    <source>
        <dbReference type="ARBA" id="ARBA00023136"/>
    </source>
</evidence>
<dbReference type="Gene3D" id="3.30.420.270">
    <property type="match status" value="1"/>
</dbReference>
<evidence type="ECO:0000256" key="5">
    <source>
        <dbReference type="ARBA" id="ARBA00022618"/>
    </source>
</evidence>
<comment type="caution">
    <text evidence="11">The sequence shown here is derived from an EMBL/GenBank/DDBJ whole genome shotgun (WGS) entry which is preliminary data.</text>
</comment>
<keyword evidence="9 10" id="KW-0131">Cell cycle</keyword>
<keyword evidence="3 10" id="KW-1003">Cell membrane</keyword>
<dbReference type="EMBL" id="SMDC01000006">
    <property type="protein sequence ID" value="TCW35539.1"/>
    <property type="molecule type" value="Genomic_DNA"/>
</dbReference>
<sequence length="147" mass="15882">MSRRARSRNRRRLVAEINVVPYIDVMLVLLVIFMVTAPMITMGVKVNLPRAQAGAVTSESGDSVVISVDQFGDYYIDIGEDRDQPVGEEALFERIGKVLDYAPQTPVLVKGDSAVDYGRVVNAMVIAQAAGAAEVGLITLPPEHDGP</sequence>
<evidence type="ECO:0000256" key="9">
    <source>
        <dbReference type="ARBA" id="ARBA00023306"/>
    </source>
</evidence>
<evidence type="ECO:0000256" key="2">
    <source>
        <dbReference type="ARBA" id="ARBA00005811"/>
    </source>
</evidence>
<evidence type="ECO:0000256" key="10">
    <source>
        <dbReference type="HAMAP-Rule" id="MF_02203"/>
    </source>
</evidence>
<gene>
    <name evidence="10" type="primary">tolR</name>
    <name evidence="11" type="ORF">EDC29_106102</name>
</gene>
<accession>A0A4R4AAD6</accession>
<comment type="similarity">
    <text evidence="2 10">Belongs to the ExbD/TolR family.</text>
</comment>
<dbReference type="GO" id="GO:0015031">
    <property type="term" value="P:protein transport"/>
    <property type="evidence" value="ECO:0007669"/>
    <property type="project" value="InterPro"/>
</dbReference>
<dbReference type="GO" id="GO:0022857">
    <property type="term" value="F:transmembrane transporter activity"/>
    <property type="evidence" value="ECO:0007669"/>
    <property type="project" value="InterPro"/>
</dbReference>
<dbReference type="InterPro" id="IPR003400">
    <property type="entry name" value="ExbD"/>
</dbReference>
<evidence type="ECO:0000313" key="12">
    <source>
        <dbReference type="Proteomes" id="UP000295247"/>
    </source>
</evidence>